<dbReference type="FunFam" id="1.20.1270.280:FF:000001">
    <property type="entry name" value="dynein heavy chain 7, axonemal"/>
    <property type="match status" value="1"/>
</dbReference>
<evidence type="ECO:0000259" key="9">
    <source>
        <dbReference type="Pfam" id="PF03028"/>
    </source>
</evidence>
<reference evidence="12 13" key="1">
    <citation type="submission" date="2017-12" db="EMBL/GenBank/DDBJ databases">
        <title>Hemimetabolous genomes reveal molecular basis of termite eusociality.</title>
        <authorList>
            <person name="Harrison M.C."/>
            <person name="Jongepier E."/>
            <person name="Robertson H.M."/>
            <person name="Arning N."/>
            <person name="Bitard-Feildel T."/>
            <person name="Chao H."/>
            <person name="Childers C.P."/>
            <person name="Dinh H."/>
            <person name="Doddapaneni H."/>
            <person name="Dugan S."/>
            <person name="Gowin J."/>
            <person name="Greiner C."/>
            <person name="Han Y."/>
            <person name="Hu H."/>
            <person name="Hughes D.S.T."/>
            <person name="Huylmans A.-K."/>
            <person name="Kemena C."/>
            <person name="Kremer L.P.M."/>
            <person name="Lee S.L."/>
            <person name="Lopez-Ezquerra A."/>
            <person name="Mallet L."/>
            <person name="Monroy-Kuhn J.M."/>
            <person name="Moser A."/>
            <person name="Murali S.C."/>
            <person name="Muzny D.M."/>
            <person name="Otani S."/>
            <person name="Piulachs M.-D."/>
            <person name="Poelchau M."/>
            <person name="Qu J."/>
            <person name="Schaub F."/>
            <person name="Wada-Katsumata A."/>
            <person name="Worley K.C."/>
            <person name="Xie Q."/>
            <person name="Ylla G."/>
            <person name="Poulsen M."/>
            <person name="Gibbs R.A."/>
            <person name="Schal C."/>
            <person name="Richards S."/>
            <person name="Belles X."/>
            <person name="Korb J."/>
            <person name="Bornberg-Bauer E."/>
        </authorList>
    </citation>
    <scope>NUCLEOTIDE SEQUENCE [LARGE SCALE GENOMIC DNA]</scope>
    <source>
        <tissue evidence="12">Whole body</tissue>
    </source>
</reference>
<keyword evidence="3" id="KW-0963">Cytoplasm</keyword>
<dbReference type="InterPro" id="IPR042219">
    <property type="entry name" value="AAA_lid_11_sf"/>
</dbReference>
<evidence type="ECO:0000256" key="4">
    <source>
        <dbReference type="ARBA" id="ARBA00022741"/>
    </source>
</evidence>
<dbReference type="Pfam" id="PF18199">
    <property type="entry name" value="Dynein_C"/>
    <property type="match status" value="1"/>
</dbReference>
<dbReference type="GO" id="GO:0051959">
    <property type="term" value="F:dynein light intermediate chain binding"/>
    <property type="evidence" value="ECO:0007669"/>
    <property type="project" value="InterPro"/>
</dbReference>
<evidence type="ECO:0000256" key="5">
    <source>
        <dbReference type="ARBA" id="ARBA00023054"/>
    </source>
</evidence>
<dbReference type="FunFam" id="3.10.490.20:FF:000005">
    <property type="entry name" value="Dynein axonemal heavy chain 6"/>
    <property type="match status" value="1"/>
</dbReference>
<feature type="domain" description="Dynein heavy chain region D6 P-loop" evidence="9">
    <location>
        <begin position="73"/>
        <end position="188"/>
    </location>
</feature>
<dbReference type="GO" id="GO:0007018">
    <property type="term" value="P:microtubule-based movement"/>
    <property type="evidence" value="ECO:0007669"/>
    <property type="project" value="InterPro"/>
</dbReference>
<organism evidence="12 13">
    <name type="scientific">Cryptotermes secundus</name>
    <dbReference type="NCBI Taxonomy" id="105785"/>
    <lineage>
        <taxon>Eukaryota</taxon>
        <taxon>Metazoa</taxon>
        <taxon>Ecdysozoa</taxon>
        <taxon>Arthropoda</taxon>
        <taxon>Hexapoda</taxon>
        <taxon>Insecta</taxon>
        <taxon>Pterygota</taxon>
        <taxon>Neoptera</taxon>
        <taxon>Polyneoptera</taxon>
        <taxon>Dictyoptera</taxon>
        <taxon>Blattodea</taxon>
        <taxon>Blattoidea</taxon>
        <taxon>Termitoidae</taxon>
        <taxon>Kalotermitidae</taxon>
        <taxon>Cryptotermitinae</taxon>
        <taxon>Cryptotermes</taxon>
    </lineage>
</organism>
<dbReference type="Gene3D" id="1.10.8.720">
    <property type="entry name" value="Region D6 of dynein motor"/>
    <property type="match status" value="1"/>
</dbReference>
<keyword evidence="7" id="KW-0206">Cytoskeleton</keyword>
<keyword evidence="5" id="KW-0175">Coiled coil</keyword>
<evidence type="ECO:0000256" key="2">
    <source>
        <dbReference type="ARBA" id="ARBA00004245"/>
    </source>
</evidence>
<dbReference type="InterPro" id="IPR027417">
    <property type="entry name" value="P-loop_NTPase"/>
</dbReference>
<gene>
    <name evidence="12" type="ORF">B7P43_G01295</name>
</gene>
<dbReference type="PANTHER" id="PTHR22878:SF68">
    <property type="entry name" value="DYNEIN HEAVY CHAIN 6, AXONEMAL-LIKE"/>
    <property type="match status" value="1"/>
</dbReference>
<dbReference type="GO" id="GO:0000166">
    <property type="term" value="F:nucleotide binding"/>
    <property type="evidence" value="ECO:0007669"/>
    <property type="project" value="UniProtKB-KW"/>
</dbReference>
<dbReference type="FunFam" id="1.10.8.720:FF:000001">
    <property type="entry name" value="dynein heavy chain 7, axonemal"/>
    <property type="match status" value="1"/>
</dbReference>
<evidence type="ECO:0008006" key="14">
    <source>
        <dbReference type="Google" id="ProtNLM"/>
    </source>
</evidence>
<evidence type="ECO:0000256" key="6">
    <source>
        <dbReference type="ARBA" id="ARBA00023069"/>
    </source>
</evidence>
<evidence type="ECO:0000256" key="7">
    <source>
        <dbReference type="ARBA" id="ARBA00023212"/>
    </source>
</evidence>
<dbReference type="GO" id="GO:0030286">
    <property type="term" value="C:dynein complex"/>
    <property type="evidence" value="ECO:0007669"/>
    <property type="project" value="InterPro"/>
</dbReference>
<dbReference type="InterPro" id="IPR041228">
    <property type="entry name" value="Dynein_C"/>
</dbReference>
<dbReference type="GO" id="GO:0008569">
    <property type="term" value="F:minus-end-directed microtubule motor activity"/>
    <property type="evidence" value="ECO:0007669"/>
    <property type="project" value="InterPro"/>
</dbReference>
<protein>
    <recommendedName>
        <fullName evidence="14">Dynein heavy chain 6, axonemal</fullName>
    </recommendedName>
</protein>
<comment type="subcellular location">
    <subcellularLocation>
        <location evidence="1">Cell projection</location>
        <location evidence="1">Cilium</location>
    </subcellularLocation>
    <subcellularLocation>
        <location evidence="2">Cytoplasm</location>
        <location evidence="2">Cytoskeleton</location>
    </subcellularLocation>
</comment>
<dbReference type="FunFam" id="3.40.50.300:FF:000362">
    <property type="entry name" value="Dynein, axonemal, heavy chain 6"/>
    <property type="match status" value="1"/>
</dbReference>
<evidence type="ECO:0000313" key="12">
    <source>
        <dbReference type="EMBL" id="PNF42620.1"/>
    </source>
</evidence>
<evidence type="ECO:0000256" key="8">
    <source>
        <dbReference type="ARBA" id="ARBA00023273"/>
    </source>
</evidence>
<evidence type="ECO:0000259" key="10">
    <source>
        <dbReference type="Pfam" id="PF18198"/>
    </source>
</evidence>
<dbReference type="Proteomes" id="UP000235965">
    <property type="component" value="Unassembled WGS sequence"/>
</dbReference>
<evidence type="ECO:0000256" key="3">
    <source>
        <dbReference type="ARBA" id="ARBA00022490"/>
    </source>
</evidence>
<keyword evidence="6" id="KW-0969">Cilium</keyword>
<dbReference type="GO" id="GO:0005929">
    <property type="term" value="C:cilium"/>
    <property type="evidence" value="ECO:0007669"/>
    <property type="project" value="UniProtKB-SubCell"/>
</dbReference>
<dbReference type="AlphaFoldDB" id="A0A2J7RP55"/>
<keyword evidence="8" id="KW-0966">Cell projection</keyword>
<evidence type="ECO:0000259" key="11">
    <source>
        <dbReference type="Pfam" id="PF18199"/>
    </source>
</evidence>
<dbReference type="InterPro" id="IPR041658">
    <property type="entry name" value="AAA_lid_11"/>
</dbReference>
<dbReference type="GO" id="GO:0045505">
    <property type="term" value="F:dynein intermediate chain binding"/>
    <property type="evidence" value="ECO:0007669"/>
    <property type="project" value="InterPro"/>
</dbReference>
<accession>A0A2J7RP55</accession>
<sequence length="696" mass="78995">MKEVCCSEKLDCLNYVVLQPSKPHSSCILMVVRELEERLLVSAITSYVKGKLGQAFVERPQITLQKLYQDTSNLIPLMFILSSESDPFEAFQHFASEMGYKDKMQSISLGQEQGLLAEKMISLGTVKGEWVFLQNCHLATSWMHSMEKIIQKLSESPEKVHPDFRLYLSAMPSKAFPISILQNSIKVTNESPKGLRANLKQAFLQLTTDIFEDHPLGPQWRKMVFGMCFFHAVIQERKKFGPLGWNIPYEFNDSDRECTLNTMKMFCVDDKIPWDALEYIIGEITYSGRVTDYLDLRCLKTILRGFFMSSALEDGYLYSESVVYYCPESRNCLTLEKYRSFIDSLPIIEEPQIFGIHENADIAFQVKETQAMMMTLLDIQPRESPGSTEKSSDDIVYEITETILGKLIKTINADECLPSLLQPDRNGRLPSLSTVLLQEVNRYNTLLIKVRASLDNLQKAIKGLVVMSDALEEVFKSCLKNQVPKMWGGIAYPSLKSLGSWIRDLQLRLDFIKVWLMAGPPPSYWLSGFFSPQGFLTGVLQTYARKHSHPVDELKFDFLVLKAVVNQDDIYAAHMANGQFEVPEAYGDIVEPKDGVIVHGLFLDGGRWDNENMVLVDSYPGEMNPPLPAMHILLKSEIEYSGIRYEAPLYKTSIRAGAVSTTGHSTNFIVSVLLPSNQQQRYWILKGTALLTQITD</sequence>
<feature type="domain" description="Dynein heavy chain AAA lid" evidence="10">
    <location>
        <begin position="220"/>
        <end position="360"/>
    </location>
</feature>
<dbReference type="EMBL" id="NEVH01002140">
    <property type="protein sequence ID" value="PNF42620.1"/>
    <property type="molecule type" value="Genomic_DNA"/>
</dbReference>
<dbReference type="PANTHER" id="PTHR22878">
    <property type="entry name" value="DYNEIN HEAVY CHAIN 6, AXONEMAL-LIKE-RELATED"/>
    <property type="match status" value="1"/>
</dbReference>
<keyword evidence="13" id="KW-1185">Reference proteome</keyword>
<dbReference type="OrthoDB" id="447173at2759"/>
<dbReference type="InterPro" id="IPR026983">
    <property type="entry name" value="DHC"/>
</dbReference>
<proteinExistence type="predicted"/>
<keyword evidence="4" id="KW-0547">Nucleotide-binding</keyword>
<evidence type="ECO:0000313" key="13">
    <source>
        <dbReference type="Proteomes" id="UP000235965"/>
    </source>
</evidence>
<dbReference type="InterPro" id="IPR004273">
    <property type="entry name" value="Dynein_heavy_D6_P-loop"/>
</dbReference>
<dbReference type="Gene3D" id="3.40.50.300">
    <property type="entry name" value="P-loop containing nucleotide triphosphate hydrolases"/>
    <property type="match status" value="1"/>
</dbReference>
<comment type="caution">
    <text evidence="12">The sequence shown here is derived from an EMBL/GenBank/DDBJ whole genome shotgun (WGS) entry which is preliminary data.</text>
</comment>
<evidence type="ECO:0000256" key="1">
    <source>
        <dbReference type="ARBA" id="ARBA00004138"/>
    </source>
</evidence>
<dbReference type="Pfam" id="PF18198">
    <property type="entry name" value="AAA_lid_11"/>
    <property type="match status" value="1"/>
</dbReference>
<dbReference type="Pfam" id="PF03028">
    <property type="entry name" value="Dynein_heavy"/>
    <property type="match status" value="1"/>
</dbReference>
<name>A0A2J7RP55_9NEOP</name>
<dbReference type="InterPro" id="IPR043160">
    <property type="entry name" value="Dynein_C_barrel"/>
</dbReference>
<feature type="domain" description="Dynein heavy chain C-terminal" evidence="11">
    <location>
        <begin position="367"/>
        <end position="692"/>
    </location>
</feature>
<dbReference type="Gene3D" id="3.10.490.20">
    <property type="match status" value="1"/>
</dbReference>
<dbReference type="Gene3D" id="1.20.1270.280">
    <property type="match status" value="1"/>
</dbReference>